<gene>
    <name evidence="1" type="ORF">CRM22_002940</name>
</gene>
<name>A0A4S2M886_OPIFE</name>
<reference evidence="1 2" key="1">
    <citation type="journal article" date="2019" name="BMC Genomics">
        <title>New insights from Opisthorchis felineus genome: update on genomics of the epidemiologically important liver flukes.</title>
        <authorList>
            <person name="Ershov N.I."/>
            <person name="Mordvinov V.A."/>
            <person name="Prokhortchouk E.B."/>
            <person name="Pakharukova M.Y."/>
            <person name="Gunbin K.V."/>
            <person name="Ustyantsev K."/>
            <person name="Genaev M.A."/>
            <person name="Blinov A.G."/>
            <person name="Mazur A."/>
            <person name="Boulygina E."/>
            <person name="Tsygankova S."/>
            <person name="Khrameeva E."/>
            <person name="Chekanov N."/>
            <person name="Fan G."/>
            <person name="Xiao A."/>
            <person name="Zhang H."/>
            <person name="Xu X."/>
            <person name="Yang H."/>
            <person name="Solovyev V."/>
            <person name="Lee S.M."/>
            <person name="Liu X."/>
            <person name="Afonnikov D.A."/>
            <person name="Skryabin K.G."/>
        </authorList>
    </citation>
    <scope>NUCLEOTIDE SEQUENCE [LARGE SCALE GENOMIC DNA]</scope>
    <source>
        <strain evidence="1">AK-0245</strain>
        <tissue evidence="1">Whole organism</tissue>
    </source>
</reference>
<proteinExistence type="predicted"/>
<organism evidence="1 2">
    <name type="scientific">Opisthorchis felineus</name>
    <dbReference type="NCBI Taxonomy" id="147828"/>
    <lineage>
        <taxon>Eukaryota</taxon>
        <taxon>Metazoa</taxon>
        <taxon>Spiralia</taxon>
        <taxon>Lophotrochozoa</taxon>
        <taxon>Platyhelminthes</taxon>
        <taxon>Trematoda</taxon>
        <taxon>Digenea</taxon>
        <taxon>Opisthorchiida</taxon>
        <taxon>Opisthorchiata</taxon>
        <taxon>Opisthorchiidae</taxon>
        <taxon>Opisthorchis</taxon>
    </lineage>
</organism>
<dbReference type="AlphaFoldDB" id="A0A4S2M886"/>
<protein>
    <submittedName>
        <fullName evidence="1">Uncharacterized protein</fullName>
    </submittedName>
</protein>
<keyword evidence="2" id="KW-1185">Reference proteome</keyword>
<sequence>MFTYLFLDQSFCFCPDSSTLNEQGLFGIILVSSSFCAVHENKMERRHIKNSARPCTLTEVYGFLARSLHHNMVETLENCVGESMSQSTVKTSIKLWKDLH</sequence>
<dbReference type="EMBL" id="SJOL01005040">
    <property type="protein sequence ID" value="TGZ70889.1"/>
    <property type="molecule type" value="Genomic_DNA"/>
</dbReference>
<dbReference type="Proteomes" id="UP000308267">
    <property type="component" value="Unassembled WGS sequence"/>
</dbReference>
<accession>A0A4S2M886</accession>
<comment type="caution">
    <text evidence="1">The sequence shown here is derived from an EMBL/GenBank/DDBJ whole genome shotgun (WGS) entry which is preliminary data.</text>
</comment>
<evidence type="ECO:0000313" key="1">
    <source>
        <dbReference type="EMBL" id="TGZ70889.1"/>
    </source>
</evidence>
<evidence type="ECO:0000313" key="2">
    <source>
        <dbReference type="Proteomes" id="UP000308267"/>
    </source>
</evidence>